<feature type="domain" description="EB1 C-terminal" evidence="12">
    <location>
        <begin position="583"/>
        <end position="654"/>
    </location>
</feature>
<feature type="domain" description="Calponin-homology (CH)" evidence="11">
    <location>
        <begin position="11"/>
        <end position="128"/>
    </location>
</feature>
<dbReference type="GO" id="GO:0008017">
    <property type="term" value="F:microtubule binding"/>
    <property type="evidence" value="ECO:0007669"/>
    <property type="project" value="InterPro"/>
</dbReference>
<evidence type="ECO:0000256" key="8">
    <source>
        <dbReference type="ARBA" id="ARBA00023306"/>
    </source>
</evidence>
<feature type="compositionally biased region" description="Polar residues" evidence="10">
    <location>
        <begin position="566"/>
        <end position="579"/>
    </location>
</feature>
<accession>A0A1X0P8H1</accession>
<dbReference type="PROSITE" id="PS50021">
    <property type="entry name" value="CH"/>
    <property type="match status" value="1"/>
</dbReference>
<feature type="compositionally biased region" description="Polar residues" evidence="10">
    <location>
        <begin position="537"/>
        <end position="552"/>
    </location>
</feature>
<dbReference type="InterPro" id="IPR004953">
    <property type="entry name" value="EB1_C"/>
</dbReference>
<keyword evidence="3" id="KW-0963">Cytoplasm</keyword>
<evidence type="ECO:0000256" key="6">
    <source>
        <dbReference type="ARBA" id="ARBA00022776"/>
    </source>
</evidence>
<keyword evidence="6" id="KW-0498">Mitosis</keyword>
<dbReference type="RefSeq" id="XP_028886945.1">
    <property type="nucleotide sequence ID" value="XM_029021523.1"/>
</dbReference>
<feature type="compositionally biased region" description="Low complexity" evidence="10">
    <location>
        <begin position="133"/>
        <end position="142"/>
    </location>
</feature>
<dbReference type="PROSITE" id="PS51230">
    <property type="entry name" value="EB1_C"/>
    <property type="match status" value="1"/>
</dbReference>
<dbReference type="GO" id="GO:0051301">
    <property type="term" value="P:cell division"/>
    <property type="evidence" value="ECO:0007669"/>
    <property type="project" value="UniProtKB-KW"/>
</dbReference>
<evidence type="ECO:0000313" key="14">
    <source>
        <dbReference type="Proteomes" id="UP000192257"/>
    </source>
</evidence>
<reference evidence="13 14" key="1">
    <citation type="submission" date="2017-03" db="EMBL/GenBank/DDBJ databases">
        <title>An alternative strategy for trypanosome survival in the mammalian bloodstream revealed through genome and transcriptome analysis of the ubiquitous bovine parasite Trypanosoma (Megatrypanum) theileri.</title>
        <authorList>
            <person name="Kelly S."/>
            <person name="Ivens A."/>
            <person name="Mott A."/>
            <person name="O'Neill E."/>
            <person name="Emms D."/>
            <person name="Macleod O."/>
            <person name="Voorheis P."/>
            <person name="Matthews J."/>
            <person name="Matthews K."/>
            <person name="Carrington M."/>
        </authorList>
    </citation>
    <scope>NUCLEOTIDE SEQUENCE [LARGE SCALE GENOMIC DNA]</scope>
    <source>
        <strain evidence="13">Edinburgh</strain>
    </source>
</reference>
<evidence type="ECO:0000256" key="10">
    <source>
        <dbReference type="SAM" id="MobiDB-lite"/>
    </source>
</evidence>
<feature type="compositionally biased region" description="Low complexity" evidence="10">
    <location>
        <begin position="323"/>
        <end position="371"/>
    </location>
</feature>
<feature type="compositionally biased region" description="Low complexity" evidence="10">
    <location>
        <begin position="486"/>
        <end position="507"/>
    </location>
</feature>
<feature type="compositionally biased region" description="Polar residues" evidence="10">
    <location>
        <begin position="443"/>
        <end position="462"/>
    </location>
</feature>
<dbReference type="InterPro" id="IPR036133">
    <property type="entry name" value="EB1_C_sf"/>
</dbReference>
<feature type="compositionally biased region" description="Pro residues" evidence="10">
    <location>
        <begin position="143"/>
        <end position="153"/>
    </location>
</feature>
<keyword evidence="8" id="KW-0131">Cell cycle</keyword>
<dbReference type="SUPFAM" id="SSF47576">
    <property type="entry name" value="Calponin-homology domain, CH-domain"/>
    <property type="match status" value="1"/>
</dbReference>
<keyword evidence="7" id="KW-0206">Cytoskeleton</keyword>
<evidence type="ECO:0000313" key="13">
    <source>
        <dbReference type="EMBL" id="ORC92879.1"/>
    </source>
</evidence>
<evidence type="ECO:0000256" key="1">
    <source>
        <dbReference type="ARBA" id="ARBA00004245"/>
    </source>
</evidence>
<evidence type="ECO:0000256" key="2">
    <source>
        <dbReference type="ARBA" id="ARBA00010729"/>
    </source>
</evidence>
<dbReference type="Gene3D" id="1.20.5.1430">
    <property type="match status" value="1"/>
</dbReference>
<keyword evidence="4" id="KW-0132">Cell division</keyword>
<dbReference type="AlphaFoldDB" id="A0A1X0P8H1"/>
<dbReference type="OrthoDB" id="2119228at2759"/>
<feature type="compositionally biased region" description="Low complexity" evidence="10">
    <location>
        <begin position="395"/>
        <end position="437"/>
    </location>
</feature>
<dbReference type="InterPro" id="IPR036872">
    <property type="entry name" value="CH_dom_sf"/>
</dbReference>
<feature type="compositionally biased region" description="Polar residues" evidence="10">
    <location>
        <begin position="292"/>
        <end position="320"/>
    </location>
</feature>
<feature type="compositionally biased region" description="Polar residues" evidence="10">
    <location>
        <begin position="253"/>
        <end position="285"/>
    </location>
</feature>
<dbReference type="EMBL" id="NBCO01000002">
    <property type="protein sequence ID" value="ORC92879.1"/>
    <property type="molecule type" value="Genomic_DNA"/>
</dbReference>
<evidence type="ECO:0000256" key="7">
    <source>
        <dbReference type="ARBA" id="ARBA00023212"/>
    </source>
</evidence>
<dbReference type="InterPro" id="IPR001715">
    <property type="entry name" value="CH_dom"/>
</dbReference>
<dbReference type="STRING" id="67003.A0A1X0P8H1"/>
<keyword evidence="14" id="KW-1185">Reference proteome</keyword>
<dbReference type="VEuPathDB" id="TriTrypDB:TM35_000022050"/>
<feature type="region of interest" description="Disordered" evidence="10">
    <location>
        <begin position="133"/>
        <end position="171"/>
    </location>
</feature>
<dbReference type="Proteomes" id="UP000192257">
    <property type="component" value="Unassembled WGS sequence"/>
</dbReference>
<gene>
    <name evidence="13" type="ORF">TM35_000022050</name>
</gene>
<comment type="subcellular location">
    <subcellularLocation>
        <location evidence="1">Cytoplasm</location>
        <location evidence="1">Cytoskeleton</location>
    </subcellularLocation>
</comment>
<feature type="region of interest" description="Disordered" evidence="10">
    <location>
        <begin position="224"/>
        <end position="588"/>
    </location>
</feature>
<keyword evidence="5 9" id="KW-0493">Microtubule</keyword>
<dbReference type="Pfam" id="PF03271">
    <property type="entry name" value="EB1"/>
    <property type="match status" value="1"/>
</dbReference>
<evidence type="ECO:0000256" key="3">
    <source>
        <dbReference type="ARBA" id="ARBA00022490"/>
    </source>
</evidence>
<proteinExistence type="inferred from homology"/>
<dbReference type="Gene3D" id="1.10.418.10">
    <property type="entry name" value="Calponin-like domain"/>
    <property type="match status" value="1"/>
</dbReference>
<dbReference type="GO" id="GO:0005874">
    <property type="term" value="C:microtubule"/>
    <property type="evidence" value="ECO:0007669"/>
    <property type="project" value="UniProtKB-KW"/>
</dbReference>
<name>A0A1X0P8H1_9TRYP</name>
<evidence type="ECO:0000259" key="11">
    <source>
        <dbReference type="PROSITE" id="PS50021"/>
    </source>
</evidence>
<protein>
    <submittedName>
        <fullName evidence="13">Microtubule-associated protein, RP/EB family</fullName>
    </submittedName>
</protein>
<dbReference type="InterPro" id="IPR027328">
    <property type="entry name" value="MAPRE"/>
</dbReference>
<comment type="similarity">
    <text evidence="2">Belongs to the MAPRE family.</text>
</comment>
<evidence type="ECO:0000259" key="12">
    <source>
        <dbReference type="PROSITE" id="PS51230"/>
    </source>
</evidence>
<dbReference type="GeneID" id="39981303"/>
<comment type="caution">
    <text evidence="13">The sequence shown here is derived from an EMBL/GenBank/DDBJ whole genome shotgun (WGS) entry which is preliminary data.</text>
</comment>
<evidence type="ECO:0000256" key="4">
    <source>
        <dbReference type="ARBA" id="ARBA00022618"/>
    </source>
</evidence>
<dbReference type="PANTHER" id="PTHR10623">
    <property type="entry name" value="MICROTUBULE-ASSOCIATED PROTEIN RP/EB FAMILY MEMBER"/>
    <property type="match status" value="1"/>
</dbReference>
<evidence type="ECO:0000256" key="5">
    <source>
        <dbReference type="ARBA" id="ARBA00022701"/>
    </source>
</evidence>
<sequence>MSSSLRVVPSKDSRTELLAWLNELLPTTAANGSTLPRLHKVEQCGNGVPYAVLLPLMLPVQYPPLNTRAKVPAKHDFESAANLKLITDALQKNGIPRPDVLTDDTDKLIKGAYQANLQLLQWFRGLHDVLATQPRSPQSLQSPPQPLLPPQPQPQQRIYKPSNEREEEDGEMWNVSGLETSQRHPSIREMRATSHHTNTTNTTTTMTTTITTRPDAGMMNGATITHITAGGGKGPSVSSSAGDPAGHYHPAHTPTSGGCTSSAAALPESTRNNSARLPGSVTSSRAVRPSTGELTSSRKVNTRSPQQRSNSAQRQVSPSRVKTAASAGATPTANAARRANTTTRRATNTTTTTTGAIGQQQQQQGSRTSRSPLRVGAVSAGGSTRPATSLLRPQNGKINTTSNNNNNNNNNSSINNNPNNNNKISSSSSSSMNGGMSQREPDTTLTDRTSGSGRNGLPTNTGDHAPIIAVITSRREGPASRPVLCNSSTSSYNNNNNNNTSSHNPNTIPNDGMRKNSEEASASVCSPKIRSKGVQYSMRNATTPNSRSTCASPNIRMHGGKGGERNATSPALLTQSNPSGKRRTQSPCRVGMRSKSDAEVTVEMLTTVENERQFYYDKLRQVELLLLPIVERGSYSGDTRSLASSLLDILYATD</sequence>
<dbReference type="SUPFAM" id="SSF140612">
    <property type="entry name" value="EB1 dimerisation domain-like"/>
    <property type="match status" value="1"/>
</dbReference>
<organism evidence="13 14">
    <name type="scientific">Trypanosoma theileri</name>
    <dbReference type="NCBI Taxonomy" id="67003"/>
    <lineage>
        <taxon>Eukaryota</taxon>
        <taxon>Discoba</taxon>
        <taxon>Euglenozoa</taxon>
        <taxon>Kinetoplastea</taxon>
        <taxon>Metakinetoplastina</taxon>
        <taxon>Trypanosomatida</taxon>
        <taxon>Trypanosomatidae</taxon>
        <taxon>Trypanosoma</taxon>
    </lineage>
</organism>
<evidence type="ECO:0000256" key="9">
    <source>
        <dbReference type="PROSITE-ProRule" id="PRU00576"/>
    </source>
</evidence>